<proteinExistence type="predicted"/>
<evidence type="ECO:0000313" key="1">
    <source>
        <dbReference type="EMBL" id="RKF58976.1"/>
    </source>
</evidence>
<dbReference type="AlphaFoldDB" id="A0A420HNI0"/>
<gene>
    <name evidence="1" type="ORF">GcC1_179031</name>
</gene>
<evidence type="ECO:0000313" key="2">
    <source>
        <dbReference type="Proteomes" id="UP000285405"/>
    </source>
</evidence>
<dbReference type="Proteomes" id="UP000285405">
    <property type="component" value="Unassembled WGS sequence"/>
</dbReference>
<protein>
    <submittedName>
        <fullName evidence="1">Uncharacterized protein</fullName>
    </submittedName>
</protein>
<sequence length="66" mass="7719">MVTPKTQSLTRSNQKLIIVAIYFQKKKTQEIFHGIYKVKVWCERRFFRIRESNPGLSGNIDESGVC</sequence>
<accession>A0A420HNI0</accession>
<organism evidence="1 2">
    <name type="scientific">Golovinomyces cichoracearum</name>
    <dbReference type="NCBI Taxonomy" id="62708"/>
    <lineage>
        <taxon>Eukaryota</taxon>
        <taxon>Fungi</taxon>
        <taxon>Dikarya</taxon>
        <taxon>Ascomycota</taxon>
        <taxon>Pezizomycotina</taxon>
        <taxon>Leotiomycetes</taxon>
        <taxon>Erysiphales</taxon>
        <taxon>Erysiphaceae</taxon>
        <taxon>Golovinomyces</taxon>
    </lineage>
</organism>
<dbReference type="EMBL" id="MCBR01017926">
    <property type="protein sequence ID" value="RKF58976.1"/>
    <property type="molecule type" value="Genomic_DNA"/>
</dbReference>
<comment type="caution">
    <text evidence="1">The sequence shown here is derived from an EMBL/GenBank/DDBJ whole genome shotgun (WGS) entry which is preliminary data.</text>
</comment>
<reference evidence="1 2" key="1">
    <citation type="journal article" date="2018" name="BMC Genomics">
        <title>Comparative genome analyses reveal sequence features reflecting distinct modes of host-adaptation between dicot and monocot powdery mildew.</title>
        <authorList>
            <person name="Wu Y."/>
            <person name="Ma X."/>
            <person name="Pan Z."/>
            <person name="Kale S.D."/>
            <person name="Song Y."/>
            <person name="King H."/>
            <person name="Zhang Q."/>
            <person name="Presley C."/>
            <person name="Deng X."/>
            <person name="Wei C.I."/>
            <person name="Xiao S."/>
        </authorList>
    </citation>
    <scope>NUCLEOTIDE SEQUENCE [LARGE SCALE GENOMIC DNA]</scope>
    <source>
        <strain evidence="1">UCSC1</strain>
    </source>
</reference>
<name>A0A420HNI0_9PEZI</name>